<dbReference type="STRING" id="43775.SAMN04489760_103138"/>
<dbReference type="PANTHER" id="PTHR43048">
    <property type="entry name" value="METHYLMALONYL-COA EPIMERASE"/>
    <property type="match status" value="1"/>
</dbReference>
<organism evidence="3 4">
    <name type="scientific">Syntrophus gentianae</name>
    <dbReference type="NCBI Taxonomy" id="43775"/>
    <lineage>
        <taxon>Bacteria</taxon>
        <taxon>Pseudomonadati</taxon>
        <taxon>Thermodesulfobacteriota</taxon>
        <taxon>Syntrophia</taxon>
        <taxon>Syntrophales</taxon>
        <taxon>Syntrophaceae</taxon>
        <taxon>Syntrophus</taxon>
    </lineage>
</organism>
<keyword evidence="4" id="KW-1185">Reference proteome</keyword>
<protein>
    <submittedName>
        <fullName evidence="3">Methylmalonyl-CoA/ethylmalonyl-CoA epimerase</fullName>
    </submittedName>
</protein>
<dbReference type="GO" id="GO:0004493">
    <property type="term" value="F:methylmalonyl-CoA epimerase activity"/>
    <property type="evidence" value="ECO:0007669"/>
    <property type="project" value="TreeGrafter"/>
</dbReference>
<dbReference type="InterPro" id="IPR051785">
    <property type="entry name" value="MMCE/EMCE_epimerase"/>
</dbReference>
<dbReference type="PROSITE" id="PS51819">
    <property type="entry name" value="VOC"/>
    <property type="match status" value="1"/>
</dbReference>
<evidence type="ECO:0000313" key="3">
    <source>
        <dbReference type="EMBL" id="SEM06335.1"/>
    </source>
</evidence>
<dbReference type="GO" id="GO:0046491">
    <property type="term" value="P:L-methylmalonyl-CoA metabolic process"/>
    <property type="evidence" value="ECO:0007669"/>
    <property type="project" value="TreeGrafter"/>
</dbReference>
<keyword evidence="1" id="KW-0479">Metal-binding</keyword>
<reference evidence="3 4" key="1">
    <citation type="submission" date="2016-10" db="EMBL/GenBank/DDBJ databases">
        <authorList>
            <person name="de Groot N.N."/>
        </authorList>
    </citation>
    <scope>NUCLEOTIDE SEQUENCE [LARGE SCALE GENOMIC DNA]</scope>
    <source>
        <strain evidence="3 4">DSM 8423</strain>
    </source>
</reference>
<name>A0A1H7VBN9_9BACT</name>
<dbReference type="Proteomes" id="UP000198744">
    <property type="component" value="Unassembled WGS sequence"/>
</dbReference>
<dbReference type="AlphaFoldDB" id="A0A1H7VBN9"/>
<dbReference type="EMBL" id="FOBS01000003">
    <property type="protein sequence ID" value="SEM06335.1"/>
    <property type="molecule type" value="Genomic_DNA"/>
</dbReference>
<proteinExistence type="predicted"/>
<dbReference type="Gene3D" id="3.10.180.10">
    <property type="entry name" value="2,3-Dihydroxybiphenyl 1,2-Dioxygenase, domain 1"/>
    <property type="match status" value="1"/>
</dbReference>
<dbReference type="GO" id="GO:0046872">
    <property type="term" value="F:metal ion binding"/>
    <property type="evidence" value="ECO:0007669"/>
    <property type="project" value="UniProtKB-KW"/>
</dbReference>
<gene>
    <name evidence="3" type="ORF">SAMN04489760_103138</name>
</gene>
<sequence>MISRIDHVSIAVRDQKKAEHFFRDLLGAVACVGSMGPPEMRYFWQLFSLGDLSRLEIISPTGRGSFLDGFLKNKEEGGVHHITLQTPDLHKTMKHLEEKGIPFFGHNEYYGTIWKEIFIHPRHAFGVLIQIAEFDPRDWLSEAVKLPEETKWQVEKTDIGATLVFSHPGGGKFRLDLDRNELKELMEEIEKAASLKPNP</sequence>
<dbReference type="Pfam" id="PF13669">
    <property type="entry name" value="Glyoxalase_4"/>
    <property type="match status" value="1"/>
</dbReference>
<dbReference type="RefSeq" id="WP_175476331.1">
    <property type="nucleotide sequence ID" value="NZ_FOBS01000003.1"/>
</dbReference>
<evidence type="ECO:0000259" key="2">
    <source>
        <dbReference type="PROSITE" id="PS51819"/>
    </source>
</evidence>
<evidence type="ECO:0000313" key="4">
    <source>
        <dbReference type="Proteomes" id="UP000198744"/>
    </source>
</evidence>
<dbReference type="InterPro" id="IPR037523">
    <property type="entry name" value="VOC_core"/>
</dbReference>
<feature type="domain" description="VOC" evidence="2">
    <location>
        <begin position="4"/>
        <end position="134"/>
    </location>
</feature>
<dbReference type="PANTHER" id="PTHR43048:SF3">
    <property type="entry name" value="METHYLMALONYL-COA EPIMERASE, MITOCHONDRIAL"/>
    <property type="match status" value="1"/>
</dbReference>
<accession>A0A1H7VBN9</accession>
<dbReference type="InterPro" id="IPR029068">
    <property type="entry name" value="Glyas_Bleomycin-R_OHBP_Dase"/>
</dbReference>
<evidence type="ECO:0000256" key="1">
    <source>
        <dbReference type="ARBA" id="ARBA00022723"/>
    </source>
</evidence>
<dbReference type="SUPFAM" id="SSF54593">
    <property type="entry name" value="Glyoxalase/Bleomycin resistance protein/Dihydroxybiphenyl dioxygenase"/>
    <property type="match status" value="1"/>
</dbReference>